<sequence length="116" mass="12789">MTSNSTQSANEIIDAHKQFFSTKQAEVDAEIMTAAFDQAQAPDDMSRMRSAAEYFRQHAAFAVSAPLTEAETRQDVFVVARAYAFCIEGKVAPAEWMKWIACCFRVQAAKAAFAPA</sequence>
<evidence type="ECO:0000313" key="1">
    <source>
        <dbReference type="EMBL" id="ALN21839.1"/>
    </source>
</evidence>
<accession>A0ABM5W3P2</accession>
<evidence type="ECO:0000313" key="2">
    <source>
        <dbReference type="Proteomes" id="UP000028530"/>
    </source>
</evidence>
<evidence type="ECO:0008006" key="3">
    <source>
        <dbReference type="Google" id="ProtNLM"/>
    </source>
</evidence>
<organism evidence="1 2">
    <name type="scientific">Ectopseudomonas mendocina S5.2</name>
    <dbReference type="NCBI Taxonomy" id="1225174"/>
    <lineage>
        <taxon>Bacteria</taxon>
        <taxon>Pseudomonadati</taxon>
        <taxon>Pseudomonadota</taxon>
        <taxon>Gammaproteobacteria</taxon>
        <taxon>Pseudomonadales</taxon>
        <taxon>Pseudomonadaceae</taxon>
        <taxon>Ectopseudomonas</taxon>
    </lineage>
</organism>
<keyword evidence="1" id="KW-0614">Plasmid</keyword>
<reference evidence="1 2" key="1">
    <citation type="submission" date="2015-11" db="EMBL/GenBank/DDBJ databases">
        <authorList>
            <person name="Chong T.M."/>
            <person name="Chan K.G."/>
            <person name="Dessaux Y."/>
        </authorList>
    </citation>
    <scope>NUCLEOTIDE SEQUENCE [LARGE SCALE GENOMIC DNA]</scope>
    <source>
        <strain evidence="1 2">S5.2</strain>
        <plasmid evidence="2">Plasmid</plasmid>
    </source>
</reference>
<name>A0ABM5W3P2_ECTME</name>
<keyword evidence="2" id="KW-1185">Reference proteome</keyword>
<proteinExistence type="predicted"/>
<dbReference type="GeneID" id="57609044"/>
<dbReference type="EMBL" id="CP013125">
    <property type="protein sequence ID" value="ALN21839.1"/>
    <property type="molecule type" value="Genomic_DNA"/>
</dbReference>
<dbReference type="Proteomes" id="UP000028530">
    <property type="component" value="Plasmid pPME5"/>
</dbReference>
<gene>
    <name evidence="1" type="ORF">DW68_024480</name>
</gene>
<dbReference type="RefSeq" id="WP_017362326.1">
    <property type="nucleotide sequence ID" value="NZ_CP013125.1"/>
</dbReference>
<geneLocation type="plasmid" evidence="2"/>
<protein>
    <recommendedName>
        <fullName evidence="3">TipAS antibiotic-recognition domain-containing protein</fullName>
    </recommendedName>
</protein>